<proteinExistence type="predicted"/>
<comment type="caution">
    <text evidence="1">The sequence shown here is derived from an EMBL/GenBank/DDBJ whole genome shotgun (WGS) entry which is preliminary data.</text>
</comment>
<dbReference type="Gene3D" id="1.10.10.10">
    <property type="entry name" value="Winged helix-like DNA-binding domain superfamily/Winged helix DNA-binding domain"/>
    <property type="match status" value="1"/>
</dbReference>
<dbReference type="InterPro" id="IPR036388">
    <property type="entry name" value="WH-like_DNA-bd_sf"/>
</dbReference>
<name>A0A9X4QSC4_9BACL</name>
<accession>A0A9X4QSC4</accession>
<sequence length="97" mass="11085">MLRIQPFWPAKHSQIYPLLAKLEQEDYISVELVPQRDKPDKKSIFPDRQGQGCAQGLVRSADGRARAARRDDAEGVLHVLRQTGIRPQNARRPARFP</sequence>
<dbReference type="AlphaFoldDB" id="A0A9X4QSC4"/>
<dbReference type="RefSeq" id="WP_277533025.1">
    <property type="nucleotide sequence ID" value="NZ_JAPDIA010000003.1"/>
</dbReference>
<gene>
    <name evidence="1" type="ORF">OMP40_07045</name>
</gene>
<organism evidence="1 2">
    <name type="scientific">Cohnella rhizosphaerae</name>
    <dbReference type="NCBI Taxonomy" id="1457232"/>
    <lineage>
        <taxon>Bacteria</taxon>
        <taxon>Bacillati</taxon>
        <taxon>Bacillota</taxon>
        <taxon>Bacilli</taxon>
        <taxon>Bacillales</taxon>
        <taxon>Paenibacillaceae</taxon>
        <taxon>Cohnella</taxon>
    </lineage>
</organism>
<protein>
    <submittedName>
        <fullName evidence="1">PadR family transcriptional regulator</fullName>
    </submittedName>
</protein>
<evidence type="ECO:0000313" key="1">
    <source>
        <dbReference type="EMBL" id="MDG0809159.1"/>
    </source>
</evidence>
<evidence type="ECO:0000313" key="2">
    <source>
        <dbReference type="Proteomes" id="UP001153404"/>
    </source>
</evidence>
<reference evidence="1" key="1">
    <citation type="submission" date="2022-10" db="EMBL/GenBank/DDBJ databases">
        <title>Comparative genomic analysis of Cohnella hashimotonis sp. nov., isolated from the International Space Station.</title>
        <authorList>
            <person name="Simpson A."/>
            <person name="Venkateswaran K."/>
        </authorList>
    </citation>
    <scope>NUCLEOTIDE SEQUENCE</scope>
    <source>
        <strain evidence="1">DSM 28161</strain>
    </source>
</reference>
<dbReference type="Proteomes" id="UP001153404">
    <property type="component" value="Unassembled WGS sequence"/>
</dbReference>
<dbReference type="InterPro" id="IPR036390">
    <property type="entry name" value="WH_DNA-bd_sf"/>
</dbReference>
<dbReference type="SUPFAM" id="SSF46785">
    <property type="entry name" value="Winged helix' DNA-binding domain"/>
    <property type="match status" value="1"/>
</dbReference>
<keyword evidence="2" id="KW-1185">Reference proteome</keyword>
<dbReference type="EMBL" id="JAPDIA010000003">
    <property type="protein sequence ID" value="MDG0809159.1"/>
    <property type="molecule type" value="Genomic_DNA"/>
</dbReference>